<keyword evidence="1" id="KW-0812">Transmembrane</keyword>
<keyword evidence="1" id="KW-1133">Transmembrane helix</keyword>
<dbReference type="Proteomes" id="UP000539111">
    <property type="component" value="Unassembled WGS sequence"/>
</dbReference>
<comment type="caution">
    <text evidence="3">The sequence shown here is derived from an EMBL/GenBank/DDBJ whole genome shotgun (WGS) entry which is preliminary data.</text>
</comment>
<evidence type="ECO:0000259" key="2">
    <source>
        <dbReference type="Pfam" id="PF03372"/>
    </source>
</evidence>
<accession>A0A7Z0D2A4</accession>
<feature type="transmembrane region" description="Helical" evidence="1">
    <location>
        <begin position="40"/>
        <end position="62"/>
    </location>
</feature>
<dbReference type="AlphaFoldDB" id="A0A7Z0D2A4"/>
<dbReference type="Pfam" id="PF03372">
    <property type="entry name" value="Exo_endo_phos"/>
    <property type="match status" value="1"/>
</dbReference>
<dbReference type="InterPro" id="IPR005135">
    <property type="entry name" value="Endo/exonuclease/phosphatase"/>
</dbReference>
<organism evidence="3 4">
    <name type="scientific">Spelaeicoccus albus</name>
    <dbReference type="NCBI Taxonomy" id="1280376"/>
    <lineage>
        <taxon>Bacteria</taxon>
        <taxon>Bacillati</taxon>
        <taxon>Actinomycetota</taxon>
        <taxon>Actinomycetes</taxon>
        <taxon>Micrococcales</taxon>
        <taxon>Brevibacteriaceae</taxon>
        <taxon>Spelaeicoccus</taxon>
    </lineage>
</organism>
<evidence type="ECO:0000313" key="3">
    <source>
        <dbReference type="EMBL" id="NYI67546.1"/>
    </source>
</evidence>
<dbReference type="SUPFAM" id="SSF56219">
    <property type="entry name" value="DNase I-like"/>
    <property type="match status" value="1"/>
</dbReference>
<evidence type="ECO:0000256" key="1">
    <source>
        <dbReference type="SAM" id="Phobius"/>
    </source>
</evidence>
<reference evidence="3 4" key="1">
    <citation type="submission" date="2020-07" db="EMBL/GenBank/DDBJ databases">
        <title>Sequencing the genomes of 1000 actinobacteria strains.</title>
        <authorList>
            <person name="Klenk H.-P."/>
        </authorList>
    </citation>
    <scope>NUCLEOTIDE SEQUENCE [LARGE SCALE GENOMIC DNA]</scope>
    <source>
        <strain evidence="3 4">DSM 26341</strain>
    </source>
</reference>
<evidence type="ECO:0000313" key="4">
    <source>
        <dbReference type="Proteomes" id="UP000539111"/>
    </source>
</evidence>
<keyword evidence="1" id="KW-0472">Membrane</keyword>
<gene>
    <name evidence="3" type="ORF">BJY26_001852</name>
</gene>
<dbReference type="Gene3D" id="3.60.10.10">
    <property type="entry name" value="Endonuclease/exonuclease/phosphatase"/>
    <property type="match status" value="1"/>
</dbReference>
<sequence>MTRPRRPNRRPRSRGMVLGVLALVVAAVLAAHELIPEKYGLALIVDSSLPWLAVPILLIAFVALFRRSITAWAGILIAALVWSYFFVPQLVDHSGTGSVSMTVATENVEARRPLPTKTSNSVIDTGADIVTLQEVTSKSGDIIDRVMGEHYPYHVSSGTVGVWSKYPLSGVRQLKLGLSWSQSLSVTAAAPGGPVRIYAAHLPSVRVGRDAQRNRAVTELSRIIADDSSDRIILAGDLNTATTDRRFTELTDQLKDSRQSTGGGFGFTWPARLPVTRPDHVLVRGFGVVSDQVMDRGSSDHRGVVVKLTSD</sequence>
<protein>
    <submittedName>
        <fullName evidence="3">Vancomycin resistance protein VanJ</fullName>
    </submittedName>
</protein>
<name>A0A7Z0D2A4_9MICO</name>
<feature type="transmembrane region" description="Helical" evidence="1">
    <location>
        <begin position="69"/>
        <end position="87"/>
    </location>
</feature>
<feature type="domain" description="Endonuclease/exonuclease/phosphatase" evidence="2">
    <location>
        <begin position="124"/>
        <end position="301"/>
    </location>
</feature>
<dbReference type="InterPro" id="IPR036691">
    <property type="entry name" value="Endo/exonu/phosph_ase_sf"/>
</dbReference>
<dbReference type="RefSeq" id="WP_179427579.1">
    <property type="nucleotide sequence ID" value="NZ_JACBZP010000001.1"/>
</dbReference>
<dbReference type="GO" id="GO:0003824">
    <property type="term" value="F:catalytic activity"/>
    <property type="evidence" value="ECO:0007669"/>
    <property type="project" value="InterPro"/>
</dbReference>
<keyword evidence="4" id="KW-1185">Reference proteome</keyword>
<dbReference type="EMBL" id="JACBZP010000001">
    <property type="protein sequence ID" value="NYI67546.1"/>
    <property type="molecule type" value="Genomic_DNA"/>
</dbReference>
<proteinExistence type="predicted"/>